<feature type="compositionally biased region" description="Polar residues" evidence="1">
    <location>
        <begin position="195"/>
        <end position="218"/>
    </location>
</feature>
<sequence>MTACDGHESTLGQMDLVQEGGGTAISTVSKLASDPIPSRPDSWLRDIYAPTTASHTDLASPTADLPRVSSGSSLTVPSQSTVPACSAAPGIDQLVLMQSDESFRCLFRPSPVSPTIPEEASGAAAAAASASWLAGRRFDEEEFANHRQREYPHTPQPLRPIEPRALRKIRRRIERADEARRLAKHAGTGARVSQVIRSQPVSPTATHTTNTKPVTNENAGPLDFDDVVEMAVSRRNRRRRSRGSSGDGGGGSGSGGGSKRGKVHVLEPFQPTLDNLNECCQLEEAAAEEAVDEEKRQPVERLEGDAEDCDDRTGSVASGDSGAASCSPMLHRDSVASEDLGLADLSGLPEATKNGSSATLSRKSSSTAVPQLQDESLASDGPEQQQSKAAVMDSDWETGPETMEPTASASVVKFFVGGDGFSSDTESASEVQHQQHHHRRRASSQQHQQRSDCYTPLDLARRTFSGNEILMEEFFLDPEEASQLGELDQDNVKSHRFDDLHAMRRHKISPALACSASVQRCFSSAGGTSRPADAHGFGCRSEPALLTPASASSATVDSVQDTGDLRQQLSVEDEDFDEPGSPAPALPETQVLTYELTPSQEQATQLTDFYWLETSRWSGQYERRIILNKDSDATDDSTDNDSDEDDGCEQDSHWSKPMSAVLQFHAIVQFRQHLEVGSLRLGVDIPPVLTTDVDADVEDNAESRFVNYLVNVCRQEPLLSSAQATLDSPGTVAEALKLLGNRSFVRRGPATPITASEAILVLVAENLPDLTSQQSVLLLCHLRSPMPWPTLTGSLPVRCLFLTSCRQVGRLFACLCGDAEFRRQLRDIDQQMQQPQLARLAGRRRPRRELVQSLHAFLDSAVLMPSPPAVWPSEAVAELIAVEQMPTAVELLDCSSSMDKASQTKPVGLLTDIQRICRKSTTDNTTADRSIRQLGKWQLVKLLSLFSICLLVWSAAGASVFAPLAGYRRGIGAGLAVLTAGLAQLLVSVLFPPGCYGNRLAIVLGPSSAALTIEAAIASLAVGLGQNWTTFRPLCCFYCAIWSAGCLLLAPSNCLYSITAVPSALLGGFTGMLLLSWTIGSLDSPAVSLVCFAVVALATQLRHSCRQFDLIDASVRKLLGKLVAWTVAMVTVLIIATIVGMPETDAIVAVNNDTGNYSSSHTTSNRSSSLVWLPWQPLLTGSGAVSHAGIAGHAGAVFAGAGAAVLLLVESAVCWLRRLSADSESTSVRIGGLHLALSLTGVAMPLLCGLIGWPLIGSVAEFTLAANLVAQKQPPQPSCFLSLLLGCLLTLAGVAVLALVFCFSLATTSSFNFALLASLRGLVALVGLAGLGLSVRALLQPIKKRKTISRHQKSAVIIYSVLLSTMLAVLAAAAIASSCLAYSHSSWSNTHVTASSSSSEGALLIAVGCLLSGAPVLTVFVYIGIRRFCQRQPACVKFNKQLTKLDPLLCRHAALAASASTTEPPTTSTVNRRQADTDDGAAASGAASSGSRCPRQQGARKRPRRKSYNSKVDTEGEEAVAFL</sequence>
<evidence type="ECO:0000313" key="3">
    <source>
        <dbReference type="EMBL" id="PAA51394.1"/>
    </source>
</evidence>
<feature type="region of interest" description="Disordered" evidence="1">
    <location>
        <begin position="631"/>
        <end position="653"/>
    </location>
</feature>
<feature type="transmembrane region" description="Helical" evidence="2">
    <location>
        <begin position="1356"/>
        <end position="1383"/>
    </location>
</feature>
<feature type="transmembrane region" description="Helical" evidence="2">
    <location>
        <begin position="1282"/>
        <end position="1307"/>
    </location>
</feature>
<dbReference type="STRING" id="282301.A0A267DRT8"/>
<feature type="compositionally biased region" description="Low complexity" evidence="1">
    <location>
        <begin position="314"/>
        <end position="327"/>
    </location>
</feature>
<feature type="transmembrane region" description="Helical" evidence="2">
    <location>
        <begin position="939"/>
        <end position="965"/>
    </location>
</feature>
<feature type="region of interest" description="Disordered" evidence="1">
    <location>
        <begin position="284"/>
        <end position="330"/>
    </location>
</feature>
<reference evidence="3 4" key="1">
    <citation type="submission" date="2017-06" db="EMBL/GenBank/DDBJ databases">
        <title>A platform for efficient transgenesis in Macrostomum lignano, a flatworm model organism for stem cell research.</title>
        <authorList>
            <person name="Berezikov E."/>
        </authorList>
    </citation>
    <scope>NUCLEOTIDE SEQUENCE [LARGE SCALE GENOMIC DNA]</scope>
    <source>
        <strain evidence="3">DV1</strain>
        <tissue evidence="3">Whole organism</tissue>
    </source>
</reference>
<keyword evidence="2" id="KW-0812">Transmembrane</keyword>
<feature type="transmembrane region" description="Helical" evidence="2">
    <location>
        <begin position="971"/>
        <end position="991"/>
    </location>
</feature>
<feature type="region of interest" description="Disordered" evidence="1">
    <location>
        <begin position="423"/>
        <end position="453"/>
    </location>
</feature>
<dbReference type="Proteomes" id="UP000215902">
    <property type="component" value="Unassembled WGS sequence"/>
</dbReference>
<feature type="transmembrane region" description="Helical" evidence="2">
    <location>
        <begin position="1313"/>
        <end position="1335"/>
    </location>
</feature>
<feature type="region of interest" description="Disordered" evidence="1">
    <location>
        <begin position="181"/>
        <end position="270"/>
    </location>
</feature>
<evidence type="ECO:0000256" key="1">
    <source>
        <dbReference type="SAM" id="MobiDB-lite"/>
    </source>
</evidence>
<protein>
    <submittedName>
        <fullName evidence="3">Uncharacterized protein</fullName>
    </submittedName>
</protein>
<feature type="compositionally biased region" description="Low complexity" evidence="1">
    <location>
        <begin position="1480"/>
        <end position="1491"/>
    </location>
</feature>
<feature type="region of interest" description="Disordered" evidence="1">
    <location>
        <begin position="1460"/>
        <end position="1523"/>
    </location>
</feature>
<feature type="compositionally biased region" description="Gly residues" evidence="1">
    <location>
        <begin position="245"/>
        <end position="258"/>
    </location>
</feature>
<evidence type="ECO:0000313" key="4">
    <source>
        <dbReference type="Proteomes" id="UP000215902"/>
    </source>
</evidence>
<dbReference type="EMBL" id="NIVC01003442">
    <property type="protein sequence ID" value="PAA51394.1"/>
    <property type="molecule type" value="Genomic_DNA"/>
</dbReference>
<feature type="transmembrane region" description="Helical" evidence="2">
    <location>
        <begin position="1031"/>
        <end position="1050"/>
    </location>
</feature>
<dbReference type="InterPro" id="IPR016152">
    <property type="entry name" value="PTrfase/Anion_transptr"/>
</dbReference>
<accession>A0A267DRT8</accession>
<feature type="compositionally biased region" description="Acidic residues" evidence="1">
    <location>
        <begin position="633"/>
        <end position="649"/>
    </location>
</feature>
<feature type="region of interest" description="Disordered" evidence="1">
    <location>
        <begin position="346"/>
        <end position="405"/>
    </location>
</feature>
<proteinExistence type="predicted"/>
<feature type="compositionally biased region" description="Polar residues" evidence="1">
    <location>
        <begin position="69"/>
        <end position="83"/>
    </location>
</feature>
<gene>
    <name evidence="3" type="ORF">BOX15_Mlig029537g4</name>
</gene>
<feature type="compositionally biased region" description="Low complexity" evidence="1">
    <location>
        <begin position="1460"/>
        <end position="1469"/>
    </location>
</feature>
<organism evidence="3 4">
    <name type="scientific">Macrostomum lignano</name>
    <dbReference type="NCBI Taxonomy" id="282301"/>
    <lineage>
        <taxon>Eukaryota</taxon>
        <taxon>Metazoa</taxon>
        <taxon>Spiralia</taxon>
        <taxon>Lophotrochozoa</taxon>
        <taxon>Platyhelminthes</taxon>
        <taxon>Rhabditophora</taxon>
        <taxon>Macrostomorpha</taxon>
        <taxon>Macrostomida</taxon>
        <taxon>Macrostomidae</taxon>
        <taxon>Macrostomum</taxon>
    </lineage>
</organism>
<feature type="compositionally biased region" description="Polar residues" evidence="1">
    <location>
        <begin position="369"/>
        <end position="388"/>
    </location>
</feature>
<feature type="compositionally biased region" description="Low complexity" evidence="1">
    <location>
        <begin position="356"/>
        <end position="368"/>
    </location>
</feature>
<keyword evidence="2" id="KW-0472">Membrane</keyword>
<comment type="caution">
    <text evidence="3">The sequence shown here is derived from an EMBL/GenBank/DDBJ whole genome shotgun (WGS) entry which is preliminary data.</text>
</comment>
<dbReference type="SUPFAM" id="SSF55804">
    <property type="entry name" value="Phoshotransferase/anion transport protein"/>
    <property type="match status" value="1"/>
</dbReference>
<feature type="transmembrane region" description="Helical" evidence="2">
    <location>
        <begin position="1122"/>
        <end position="1141"/>
    </location>
</feature>
<name>A0A267DRT8_9PLAT</name>
<feature type="compositionally biased region" description="Basic and acidic residues" evidence="1">
    <location>
        <begin position="293"/>
        <end position="304"/>
    </location>
</feature>
<feature type="transmembrane region" description="Helical" evidence="2">
    <location>
        <begin position="1003"/>
        <end position="1025"/>
    </location>
</feature>
<feature type="transmembrane region" description="Helical" evidence="2">
    <location>
        <begin position="1085"/>
        <end position="1101"/>
    </location>
</feature>
<evidence type="ECO:0000256" key="2">
    <source>
        <dbReference type="SAM" id="Phobius"/>
    </source>
</evidence>
<feature type="region of interest" description="Disordered" evidence="1">
    <location>
        <begin position="55"/>
        <end position="83"/>
    </location>
</feature>
<feature type="transmembrane region" description="Helical" evidence="2">
    <location>
        <begin position="1190"/>
        <end position="1216"/>
    </location>
</feature>
<keyword evidence="2" id="KW-1133">Transmembrane helix</keyword>
<keyword evidence="4" id="KW-1185">Reference proteome</keyword>
<feature type="compositionally biased region" description="Basic residues" evidence="1">
    <location>
        <begin position="1498"/>
        <end position="1508"/>
    </location>
</feature>
<feature type="transmembrane region" description="Helical" evidence="2">
    <location>
        <begin position="1403"/>
        <end position="1423"/>
    </location>
</feature>